<feature type="transmembrane region" description="Helical" evidence="11">
    <location>
        <begin position="85"/>
        <end position="113"/>
    </location>
</feature>
<dbReference type="Gene3D" id="3.30.565.10">
    <property type="entry name" value="Histidine kinase-like ATPase, C-terminal domain"/>
    <property type="match status" value="1"/>
</dbReference>
<feature type="coiled-coil region" evidence="9">
    <location>
        <begin position="168"/>
        <end position="195"/>
    </location>
</feature>
<comment type="caution">
    <text evidence="14">The sequence shown here is derived from an EMBL/GenBank/DDBJ whole genome shotgun (WGS) entry which is preliminary data.</text>
</comment>
<feature type="transmembrane region" description="Helical" evidence="11">
    <location>
        <begin position="57"/>
        <end position="78"/>
    </location>
</feature>
<keyword evidence="11" id="KW-0472">Membrane</keyword>
<keyword evidence="4" id="KW-0808">Transferase</keyword>
<keyword evidence="11" id="KW-1133">Transmembrane helix</keyword>
<gene>
    <name evidence="14" type="ORF">ACFPJ6_10935</name>
</gene>
<dbReference type="InterPro" id="IPR050482">
    <property type="entry name" value="Sensor_HK_TwoCompSys"/>
</dbReference>
<keyword evidence="9" id="KW-0175">Coiled coil</keyword>
<evidence type="ECO:0000256" key="1">
    <source>
        <dbReference type="ARBA" id="ARBA00000085"/>
    </source>
</evidence>
<feature type="transmembrane region" description="Helical" evidence="11">
    <location>
        <begin position="119"/>
        <end position="137"/>
    </location>
</feature>
<dbReference type="Pfam" id="PF23539">
    <property type="entry name" value="DUF7134"/>
    <property type="match status" value="1"/>
</dbReference>
<keyword evidence="3" id="KW-0597">Phosphoprotein</keyword>
<evidence type="ECO:0000256" key="3">
    <source>
        <dbReference type="ARBA" id="ARBA00022553"/>
    </source>
</evidence>
<accession>A0ABW0GPC1</accession>
<evidence type="ECO:0000256" key="5">
    <source>
        <dbReference type="ARBA" id="ARBA00022741"/>
    </source>
</evidence>
<comment type="catalytic activity">
    <reaction evidence="1">
        <text>ATP + protein L-histidine = ADP + protein N-phospho-L-histidine.</text>
        <dbReference type="EC" id="2.7.13.3"/>
    </reaction>
</comment>
<dbReference type="GO" id="GO:0016301">
    <property type="term" value="F:kinase activity"/>
    <property type="evidence" value="ECO:0007669"/>
    <property type="project" value="UniProtKB-KW"/>
</dbReference>
<evidence type="ECO:0000313" key="15">
    <source>
        <dbReference type="Proteomes" id="UP001596122"/>
    </source>
</evidence>
<dbReference type="InterPro" id="IPR011712">
    <property type="entry name" value="Sig_transdc_His_kin_sub3_dim/P"/>
</dbReference>
<keyword evidence="5" id="KW-0547">Nucleotide-binding</keyword>
<evidence type="ECO:0000256" key="6">
    <source>
        <dbReference type="ARBA" id="ARBA00022777"/>
    </source>
</evidence>
<reference evidence="15" key="1">
    <citation type="journal article" date="2019" name="Int. J. Syst. Evol. Microbiol.">
        <title>The Global Catalogue of Microorganisms (GCM) 10K type strain sequencing project: providing services to taxonomists for standard genome sequencing and annotation.</title>
        <authorList>
            <consortium name="The Broad Institute Genomics Platform"/>
            <consortium name="The Broad Institute Genome Sequencing Center for Infectious Disease"/>
            <person name="Wu L."/>
            <person name="Ma J."/>
        </authorList>
    </citation>
    <scope>NUCLEOTIDE SEQUENCE [LARGE SCALE GENOMIC DNA]</scope>
    <source>
        <strain evidence="15">CCUG 43114</strain>
    </source>
</reference>
<keyword evidence="7" id="KW-0067">ATP-binding</keyword>
<dbReference type="RefSeq" id="WP_340269199.1">
    <property type="nucleotide sequence ID" value="NZ_JBBEOG010000004.1"/>
</dbReference>
<feature type="transmembrane region" description="Helical" evidence="11">
    <location>
        <begin position="144"/>
        <end position="168"/>
    </location>
</feature>
<keyword evidence="11" id="KW-0812">Transmembrane</keyword>
<dbReference type="SUPFAM" id="SSF55874">
    <property type="entry name" value="ATPase domain of HSP90 chaperone/DNA topoisomerase II/histidine kinase"/>
    <property type="match status" value="1"/>
</dbReference>
<evidence type="ECO:0000256" key="8">
    <source>
        <dbReference type="ARBA" id="ARBA00023012"/>
    </source>
</evidence>
<evidence type="ECO:0000256" key="11">
    <source>
        <dbReference type="SAM" id="Phobius"/>
    </source>
</evidence>
<name>A0ABW0GPC1_9MICO</name>
<dbReference type="EC" id="2.7.13.3" evidence="2"/>
<evidence type="ECO:0000259" key="12">
    <source>
        <dbReference type="Pfam" id="PF07730"/>
    </source>
</evidence>
<dbReference type="CDD" id="cd16917">
    <property type="entry name" value="HATPase_UhpB-NarQ-NarX-like"/>
    <property type="match status" value="1"/>
</dbReference>
<dbReference type="InterPro" id="IPR055558">
    <property type="entry name" value="DUF7134"/>
</dbReference>
<feature type="domain" description="Signal transduction histidine kinase subgroup 3 dimerisation and phosphoacceptor" evidence="12">
    <location>
        <begin position="200"/>
        <end position="266"/>
    </location>
</feature>
<evidence type="ECO:0000259" key="13">
    <source>
        <dbReference type="Pfam" id="PF23539"/>
    </source>
</evidence>
<feature type="region of interest" description="Disordered" evidence="10">
    <location>
        <begin position="263"/>
        <end position="287"/>
    </location>
</feature>
<evidence type="ECO:0000256" key="10">
    <source>
        <dbReference type="SAM" id="MobiDB-lite"/>
    </source>
</evidence>
<organism evidence="14 15">
    <name type="scientific">Aquipuribacter nitratireducens</name>
    <dbReference type="NCBI Taxonomy" id="650104"/>
    <lineage>
        <taxon>Bacteria</taxon>
        <taxon>Bacillati</taxon>
        <taxon>Actinomycetota</taxon>
        <taxon>Actinomycetes</taxon>
        <taxon>Micrococcales</taxon>
        <taxon>Intrasporangiaceae</taxon>
        <taxon>Aquipuribacter</taxon>
    </lineage>
</organism>
<evidence type="ECO:0000256" key="9">
    <source>
        <dbReference type="SAM" id="Coils"/>
    </source>
</evidence>
<proteinExistence type="predicted"/>
<evidence type="ECO:0000313" key="14">
    <source>
        <dbReference type="EMBL" id="MFC5381307.1"/>
    </source>
</evidence>
<keyword evidence="15" id="KW-1185">Reference proteome</keyword>
<feature type="transmembrane region" description="Helical" evidence="11">
    <location>
        <begin position="25"/>
        <end position="45"/>
    </location>
</feature>
<feature type="domain" description="DUF7134" evidence="13">
    <location>
        <begin position="21"/>
        <end position="172"/>
    </location>
</feature>
<keyword evidence="8" id="KW-0902">Two-component regulatory system</keyword>
<evidence type="ECO:0000256" key="4">
    <source>
        <dbReference type="ARBA" id="ARBA00022679"/>
    </source>
</evidence>
<dbReference type="InterPro" id="IPR036890">
    <property type="entry name" value="HATPase_C_sf"/>
</dbReference>
<dbReference type="PANTHER" id="PTHR24421">
    <property type="entry name" value="NITRATE/NITRITE SENSOR PROTEIN NARX-RELATED"/>
    <property type="match status" value="1"/>
</dbReference>
<dbReference type="EMBL" id="JBHSLD010000009">
    <property type="protein sequence ID" value="MFC5381307.1"/>
    <property type="molecule type" value="Genomic_DNA"/>
</dbReference>
<protein>
    <recommendedName>
        <fullName evidence="2">histidine kinase</fullName>
        <ecNumber evidence="2">2.7.13.3</ecNumber>
    </recommendedName>
</protein>
<keyword evidence="6 14" id="KW-0418">Kinase</keyword>
<dbReference type="PANTHER" id="PTHR24421:SF10">
    <property type="entry name" value="NITRATE_NITRITE SENSOR PROTEIN NARQ"/>
    <property type="match status" value="1"/>
</dbReference>
<evidence type="ECO:0000256" key="2">
    <source>
        <dbReference type="ARBA" id="ARBA00012438"/>
    </source>
</evidence>
<sequence length="417" mass="44887">MRDGDHLVLSADGRRDGRRSRRDRVVDWVVFVTVGLMSAVGLVIAGRPLDGSGFRPVSGLEVWVDLVLGVGLLVALFWRRRFPVTLGVVSAFAAAFSTFAGGPAFVMLLTVAIHRRWPWALLVGGANLVAAVVLLWWRGEGVGWVEWVIIMAFGTVFTAAVIGFGMFLRARRLLVASLRERAERAEREQQRSAEAARQGERTRIAREMHDVLAHRISLVSMHAGALEFSRDASPEEVATAAGVIRDNAHRALVDLREVIGVLRTTDDPDTGDDGTSTSRPQPTLDDLPGLLAETRAAGVGLRERVELADAPLPLTTARTAYRVLQEGLTNARKHGRGGAVDVCVSGAPGSGLSLEVRNALRPGTGAGLDDAARVPGSGVGLVGLAERTRLAGGRWEHGVVDDVFRLRVWLPWPVEAA</sequence>
<dbReference type="Proteomes" id="UP001596122">
    <property type="component" value="Unassembled WGS sequence"/>
</dbReference>
<dbReference type="Gene3D" id="1.20.5.1930">
    <property type="match status" value="1"/>
</dbReference>
<dbReference type="Pfam" id="PF07730">
    <property type="entry name" value="HisKA_3"/>
    <property type="match status" value="1"/>
</dbReference>
<evidence type="ECO:0000256" key="7">
    <source>
        <dbReference type="ARBA" id="ARBA00022840"/>
    </source>
</evidence>